<dbReference type="Proteomes" id="UP000619033">
    <property type="component" value="Unassembled WGS sequence"/>
</dbReference>
<feature type="transmembrane region" description="Helical" evidence="7">
    <location>
        <begin position="20"/>
        <end position="42"/>
    </location>
</feature>
<reference evidence="9" key="1">
    <citation type="submission" date="2021-01" db="EMBL/GenBank/DDBJ databases">
        <title>Genome seq and assembly of Tabrizicola sp. KVB23.</title>
        <authorList>
            <person name="Chhetri G."/>
        </authorList>
    </citation>
    <scope>NUCLEOTIDE SEQUENCE</scope>
    <source>
        <strain evidence="9">KVB23</strain>
    </source>
</reference>
<dbReference type="Gene3D" id="1.20.1720.10">
    <property type="entry name" value="Multidrug resistance protein D"/>
    <property type="match status" value="1"/>
</dbReference>
<dbReference type="AlphaFoldDB" id="A0A8J7SVU3"/>
<dbReference type="GO" id="GO:0022857">
    <property type="term" value="F:transmembrane transporter activity"/>
    <property type="evidence" value="ECO:0007669"/>
    <property type="project" value="InterPro"/>
</dbReference>
<dbReference type="Pfam" id="PF07690">
    <property type="entry name" value="MFS_1"/>
    <property type="match status" value="1"/>
</dbReference>
<keyword evidence="10" id="KW-1185">Reference proteome</keyword>
<feature type="transmembrane region" description="Helical" evidence="7">
    <location>
        <begin position="471"/>
        <end position="489"/>
    </location>
</feature>
<evidence type="ECO:0000256" key="4">
    <source>
        <dbReference type="ARBA" id="ARBA00022692"/>
    </source>
</evidence>
<evidence type="ECO:0000256" key="5">
    <source>
        <dbReference type="ARBA" id="ARBA00022989"/>
    </source>
</evidence>
<feature type="transmembrane region" description="Helical" evidence="7">
    <location>
        <begin position="339"/>
        <end position="358"/>
    </location>
</feature>
<proteinExistence type="predicted"/>
<feature type="transmembrane region" description="Helical" evidence="7">
    <location>
        <begin position="310"/>
        <end position="327"/>
    </location>
</feature>
<feature type="transmembrane region" description="Helical" evidence="7">
    <location>
        <begin position="206"/>
        <end position="225"/>
    </location>
</feature>
<dbReference type="SUPFAM" id="SSF103473">
    <property type="entry name" value="MFS general substrate transporter"/>
    <property type="match status" value="1"/>
</dbReference>
<dbReference type="NCBIfam" id="TIGR00711">
    <property type="entry name" value="efflux_EmrB"/>
    <property type="match status" value="1"/>
</dbReference>
<protein>
    <submittedName>
        <fullName evidence="9">MFS transporter</fullName>
    </submittedName>
</protein>
<dbReference type="PROSITE" id="PS50850">
    <property type="entry name" value="MFS"/>
    <property type="match status" value="1"/>
</dbReference>
<keyword evidence="5 7" id="KW-1133">Transmembrane helix</keyword>
<dbReference type="FunFam" id="1.20.1720.10:FF:000004">
    <property type="entry name" value="EmrB/QacA family drug resistance transporter"/>
    <property type="match status" value="1"/>
</dbReference>
<dbReference type="EMBL" id="JAESVP010000011">
    <property type="protein sequence ID" value="MBL4929882.1"/>
    <property type="molecule type" value="Genomic_DNA"/>
</dbReference>
<sequence length="503" mass="51666">MSSSPSAVADQGHRGSIRLVIFSIGLLLLLASLDQTIVSTALPTIVADLGGLEHLSWVVTAYILSSTLVAPLYGKLGDLYGRRLMVFISVGLFLFGSALCGLAQSMGFLIASRAIQGLGGGGLFVLALSVIGDVIPPSDRGKVQGVFAAVFSASSVIGPLAGGWFVEAASWHWIFYINLPLGFIAIAGFAASFAANPERQKHKIDWAGAAALSVALGALTLVTSLGGSTLAWDAPGTLAMIALVPTALAAFIWIESRAAEPVLPLELFRNNVFTVSGIIGFATGAAMLGGLTFLPVYLQIAKGYSPTASGLMMIPMTAGILTSSTFAGQFMGRTGRYRILPMVGTALIALGAAGLGLLDETSHPAVFCAAILIFGLGMGCIFPVVTTAVQNAVPRHQLGTATAAGVMFRQIGGSLAVAVFGAIFTARLSAGLGANANLAHGGEIGPQALAALPDEMRAQIAGLAVHAINPVFWIVVALALIGFGFSHVLKEVALVNRTVPKGE</sequence>
<keyword evidence="2" id="KW-0813">Transport</keyword>
<dbReference type="Gene3D" id="1.20.1250.20">
    <property type="entry name" value="MFS general substrate transporter like domains"/>
    <property type="match status" value="1"/>
</dbReference>
<dbReference type="PANTHER" id="PTHR23501">
    <property type="entry name" value="MAJOR FACILITATOR SUPERFAMILY"/>
    <property type="match status" value="1"/>
</dbReference>
<dbReference type="InterPro" id="IPR020846">
    <property type="entry name" value="MFS_dom"/>
</dbReference>
<organism evidence="9 10">
    <name type="scientific">Fuscibacter oryzae</name>
    <dbReference type="NCBI Taxonomy" id="2803939"/>
    <lineage>
        <taxon>Bacteria</taxon>
        <taxon>Pseudomonadati</taxon>
        <taxon>Pseudomonadota</taxon>
        <taxon>Alphaproteobacteria</taxon>
        <taxon>Rhodobacterales</taxon>
        <taxon>Paracoccaceae</taxon>
        <taxon>Fuscibacter</taxon>
    </lineage>
</organism>
<feature type="transmembrane region" description="Helical" evidence="7">
    <location>
        <begin position="147"/>
        <end position="166"/>
    </location>
</feature>
<evidence type="ECO:0000256" key="1">
    <source>
        <dbReference type="ARBA" id="ARBA00004651"/>
    </source>
</evidence>
<keyword evidence="4 7" id="KW-0812">Transmembrane</keyword>
<dbReference type="GO" id="GO:0005886">
    <property type="term" value="C:plasma membrane"/>
    <property type="evidence" value="ECO:0007669"/>
    <property type="project" value="UniProtKB-SubCell"/>
</dbReference>
<feature type="transmembrane region" description="Helical" evidence="7">
    <location>
        <begin position="364"/>
        <end position="385"/>
    </location>
</feature>
<evidence type="ECO:0000259" key="8">
    <source>
        <dbReference type="PROSITE" id="PS50850"/>
    </source>
</evidence>
<feature type="transmembrane region" description="Helical" evidence="7">
    <location>
        <begin position="172"/>
        <end position="194"/>
    </location>
</feature>
<keyword evidence="6 7" id="KW-0472">Membrane</keyword>
<feature type="domain" description="Major facilitator superfamily (MFS) profile" evidence="8">
    <location>
        <begin position="20"/>
        <end position="494"/>
    </location>
</feature>
<evidence type="ECO:0000256" key="3">
    <source>
        <dbReference type="ARBA" id="ARBA00022475"/>
    </source>
</evidence>
<evidence type="ECO:0000313" key="9">
    <source>
        <dbReference type="EMBL" id="MBL4929882.1"/>
    </source>
</evidence>
<evidence type="ECO:0000256" key="2">
    <source>
        <dbReference type="ARBA" id="ARBA00022448"/>
    </source>
</evidence>
<dbReference type="InterPro" id="IPR036259">
    <property type="entry name" value="MFS_trans_sf"/>
</dbReference>
<feature type="transmembrane region" description="Helical" evidence="7">
    <location>
        <begin position="117"/>
        <end position="135"/>
    </location>
</feature>
<dbReference type="InterPro" id="IPR004638">
    <property type="entry name" value="EmrB-like"/>
</dbReference>
<evidence type="ECO:0000256" key="7">
    <source>
        <dbReference type="SAM" id="Phobius"/>
    </source>
</evidence>
<dbReference type="CDD" id="cd17502">
    <property type="entry name" value="MFS_Azr1_MDR_like"/>
    <property type="match status" value="1"/>
</dbReference>
<evidence type="ECO:0000313" key="10">
    <source>
        <dbReference type="Proteomes" id="UP000619033"/>
    </source>
</evidence>
<feature type="transmembrane region" description="Helical" evidence="7">
    <location>
        <begin position="406"/>
        <end position="426"/>
    </location>
</feature>
<feature type="transmembrane region" description="Helical" evidence="7">
    <location>
        <begin position="237"/>
        <end position="254"/>
    </location>
</feature>
<dbReference type="InterPro" id="IPR011701">
    <property type="entry name" value="MFS"/>
</dbReference>
<comment type="caution">
    <text evidence="9">The sequence shown here is derived from an EMBL/GenBank/DDBJ whole genome shotgun (WGS) entry which is preliminary data.</text>
</comment>
<accession>A0A8J7SVU3</accession>
<feature type="transmembrane region" description="Helical" evidence="7">
    <location>
        <begin position="54"/>
        <end position="74"/>
    </location>
</feature>
<gene>
    <name evidence="9" type="ORF">JI744_17400</name>
</gene>
<dbReference type="PANTHER" id="PTHR23501:SF197">
    <property type="entry name" value="COMD"/>
    <property type="match status" value="1"/>
</dbReference>
<keyword evidence="3" id="KW-1003">Cell membrane</keyword>
<evidence type="ECO:0000256" key="6">
    <source>
        <dbReference type="ARBA" id="ARBA00023136"/>
    </source>
</evidence>
<feature type="transmembrane region" description="Helical" evidence="7">
    <location>
        <begin position="86"/>
        <end position="111"/>
    </location>
</feature>
<dbReference type="RefSeq" id="WP_202662445.1">
    <property type="nucleotide sequence ID" value="NZ_JAESVP010000011.1"/>
</dbReference>
<comment type="subcellular location">
    <subcellularLocation>
        <location evidence="1">Cell membrane</location>
        <topology evidence="1">Multi-pass membrane protein</topology>
    </subcellularLocation>
</comment>
<name>A0A8J7SVU3_9RHOB</name>
<feature type="transmembrane region" description="Helical" evidence="7">
    <location>
        <begin position="275"/>
        <end position="298"/>
    </location>
</feature>